<evidence type="ECO:0000256" key="2">
    <source>
        <dbReference type="ARBA" id="ARBA00023242"/>
    </source>
</evidence>
<evidence type="ECO:0000259" key="4">
    <source>
        <dbReference type="Pfam" id="PF04821"/>
    </source>
</evidence>
<organism evidence="5 6">
    <name type="scientific">Cucurbita argyrosperma subsp. sororia</name>
    <dbReference type="NCBI Taxonomy" id="37648"/>
    <lineage>
        <taxon>Eukaryota</taxon>
        <taxon>Viridiplantae</taxon>
        <taxon>Streptophyta</taxon>
        <taxon>Embryophyta</taxon>
        <taxon>Tracheophyta</taxon>
        <taxon>Spermatophyta</taxon>
        <taxon>Magnoliopsida</taxon>
        <taxon>eudicotyledons</taxon>
        <taxon>Gunneridae</taxon>
        <taxon>Pentapetalae</taxon>
        <taxon>rosids</taxon>
        <taxon>fabids</taxon>
        <taxon>Cucurbitales</taxon>
        <taxon>Cucurbitaceae</taxon>
        <taxon>Cucurbiteae</taxon>
        <taxon>Cucurbita</taxon>
    </lineage>
</organism>
<proteinExistence type="predicted"/>
<comment type="caution">
    <text evidence="5">The sequence shown here is derived from an EMBL/GenBank/DDBJ whole genome shotgun (WGS) entry which is preliminary data.</text>
</comment>
<gene>
    <name evidence="5" type="ORF">SDJN03_25772</name>
</gene>
<keyword evidence="3" id="KW-0131">Cell cycle</keyword>
<dbReference type="Pfam" id="PF04821">
    <property type="entry name" value="TIMELESS"/>
    <property type="match status" value="1"/>
</dbReference>
<evidence type="ECO:0000256" key="3">
    <source>
        <dbReference type="ARBA" id="ARBA00023306"/>
    </source>
</evidence>
<dbReference type="GO" id="GO:0043111">
    <property type="term" value="P:replication fork arrest"/>
    <property type="evidence" value="ECO:0007669"/>
    <property type="project" value="TreeGrafter"/>
</dbReference>
<feature type="non-terminal residue" evidence="5">
    <location>
        <position position="1"/>
    </location>
</feature>
<dbReference type="GO" id="GO:0000076">
    <property type="term" value="P:DNA replication checkpoint signaling"/>
    <property type="evidence" value="ECO:0007669"/>
    <property type="project" value="TreeGrafter"/>
</dbReference>
<dbReference type="PANTHER" id="PTHR22940">
    <property type="entry name" value="TIMEOUT/TIMELESS-2"/>
    <property type="match status" value="1"/>
</dbReference>
<name>A0AAV6M3X6_9ROSI</name>
<dbReference type="Proteomes" id="UP000685013">
    <property type="component" value="Chromosome 17"/>
</dbReference>
<dbReference type="GO" id="GO:0006281">
    <property type="term" value="P:DNA repair"/>
    <property type="evidence" value="ECO:0007669"/>
    <property type="project" value="TreeGrafter"/>
</dbReference>
<keyword evidence="6" id="KW-1185">Reference proteome</keyword>
<comment type="subcellular location">
    <subcellularLocation>
        <location evidence="1">Nucleus</location>
    </subcellularLocation>
</comment>
<feature type="domain" description="Timeless N-terminal" evidence="4">
    <location>
        <begin position="3"/>
        <end position="120"/>
    </location>
</feature>
<protein>
    <recommendedName>
        <fullName evidence="4">Timeless N-terminal domain-containing protein</fullName>
    </recommendedName>
</protein>
<keyword evidence="2" id="KW-0539">Nucleus</keyword>
<dbReference type="InterPro" id="IPR044998">
    <property type="entry name" value="Timeless"/>
</dbReference>
<sequence length="126" mass="14344">MTPQTRDVFKQVCKWNIVAKDLIPIIEYCQDDRNAVLNAVKILVFLTMPVEPTSNDIAQQIEYLWGLKSLITCCNVVAVAVSLLESPLENLDCETFTEDDWKLVQLVMTLFRNVLAIQEISLQQKG</sequence>
<reference evidence="5 6" key="1">
    <citation type="journal article" date="2021" name="Hortic Res">
        <title>The domestication of Cucurbita argyrosperma as revealed by the genome of its wild relative.</title>
        <authorList>
            <person name="Barrera-Redondo J."/>
            <person name="Sanchez-de la Vega G."/>
            <person name="Aguirre-Liguori J.A."/>
            <person name="Castellanos-Morales G."/>
            <person name="Gutierrez-Guerrero Y.T."/>
            <person name="Aguirre-Dugua X."/>
            <person name="Aguirre-Planter E."/>
            <person name="Tenaillon M.I."/>
            <person name="Lira-Saade R."/>
            <person name="Eguiarte L.E."/>
        </authorList>
    </citation>
    <scope>NUCLEOTIDE SEQUENCE [LARGE SCALE GENOMIC DNA]</scope>
    <source>
        <strain evidence="5">JBR-2021</strain>
    </source>
</reference>
<evidence type="ECO:0000313" key="6">
    <source>
        <dbReference type="Proteomes" id="UP000685013"/>
    </source>
</evidence>
<evidence type="ECO:0000256" key="1">
    <source>
        <dbReference type="ARBA" id="ARBA00004123"/>
    </source>
</evidence>
<evidence type="ECO:0000313" key="5">
    <source>
        <dbReference type="EMBL" id="KAG6575133.1"/>
    </source>
</evidence>
<dbReference type="GO" id="GO:0003677">
    <property type="term" value="F:DNA binding"/>
    <property type="evidence" value="ECO:0007669"/>
    <property type="project" value="TreeGrafter"/>
</dbReference>
<dbReference type="PANTHER" id="PTHR22940:SF4">
    <property type="entry name" value="PROTEIN TIMELESS HOMOLOG"/>
    <property type="match status" value="1"/>
</dbReference>
<accession>A0AAV6M3X6</accession>
<dbReference type="EMBL" id="JAGKQH010000017">
    <property type="protein sequence ID" value="KAG6575133.1"/>
    <property type="molecule type" value="Genomic_DNA"/>
</dbReference>
<dbReference type="GO" id="GO:0031298">
    <property type="term" value="C:replication fork protection complex"/>
    <property type="evidence" value="ECO:0007669"/>
    <property type="project" value="TreeGrafter"/>
</dbReference>
<dbReference type="AlphaFoldDB" id="A0AAV6M3X6"/>
<dbReference type="InterPro" id="IPR006906">
    <property type="entry name" value="Timeless_N"/>
</dbReference>